<name>A0A0F8WPW3_9ZZZZ</name>
<proteinExistence type="predicted"/>
<evidence type="ECO:0000256" key="4">
    <source>
        <dbReference type="SAM" id="MobiDB-lite"/>
    </source>
</evidence>
<dbReference type="InterPro" id="IPR001525">
    <property type="entry name" value="C5_MeTfrase"/>
</dbReference>
<comment type="caution">
    <text evidence="5">The sequence shown here is derived from an EMBL/GenBank/DDBJ whole genome shotgun (WGS) entry which is preliminary data.</text>
</comment>
<dbReference type="AlphaFoldDB" id="A0A0F8WPW3"/>
<dbReference type="GO" id="GO:0032259">
    <property type="term" value="P:methylation"/>
    <property type="evidence" value="ECO:0007669"/>
    <property type="project" value="UniProtKB-KW"/>
</dbReference>
<sequence length="189" mass="21285">RHLWPEMLRVISELKPTWVLGENVPGIINIFLDQAFSDLEAEGYACESYVLPACAFDAPHRRDRLFIIARLVKNPNRVRCRSGKRQEETSQRKQRQFSTRTLQRLYERDSVVADANGKGLEIGQSEGRSHATIGSRSRWTAEPSVGRVADGIPNRLDRLRGLGNAVIPQVAEHIGRIILMAEDETGTIV</sequence>
<dbReference type="InterPro" id="IPR031303">
    <property type="entry name" value="C5_meth_CS"/>
</dbReference>
<dbReference type="PROSITE" id="PS00095">
    <property type="entry name" value="C5_MTASE_2"/>
    <property type="match status" value="1"/>
</dbReference>
<feature type="region of interest" description="Disordered" evidence="4">
    <location>
        <begin position="79"/>
        <end position="98"/>
    </location>
</feature>
<dbReference type="SUPFAM" id="SSF53335">
    <property type="entry name" value="S-adenosyl-L-methionine-dependent methyltransferases"/>
    <property type="match status" value="1"/>
</dbReference>
<feature type="region of interest" description="Disordered" evidence="4">
    <location>
        <begin position="121"/>
        <end position="140"/>
    </location>
</feature>
<evidence type="ECO:0000256" key="1">
    <source>
        <dbReference type="ARBA" id="ARBA00022603"/>
    </source>
</evidence>
<evidence type="ECO:0008006" key="6">
    <source>
        <dbReference type="Google" id="ProtNLM"/>
    </source>
</evidence>
<dbReference type="GO" id="GO:0008168">
    <property type="term" value="F:methyltransferase activity"/>
    <property type="evidence" value="ECO:0007669"/>
    <property type="project" value="UniProtKB-KW"/>
</dbReference>
<evidence type="ECO:0000313" key="5">
    <source>
        <dbReference type="EMBL" id="KKK58947.1"/>
    </source>
</evidence>
<gene>
    <name evidence="5" type="ORF">LCGC14_3039290</name>
</gene>
<keyword evidence="2" id="KW-0808">Transferase</keyword>
<evidence type="ECO:0000256" key="2">
    <source>
        <dbReference type="ARBA" id="ARBA00022679"/>
    </source>
</evidence>
<dbReference type="Pfam" id="PF00145">
    <property type="entry name" value="DNA_methylase"/>
    <property type="match status" value="1"/>
</dbReference>
<dbReference type="InterPro" id="IPR029063">
    <property type="entry name" value="SAM-dependent_MTases_sf"/>
</dbReference>
<evidence type="ECO:0000256" key="3">
    <source>
        <dbReference type="ARBA" id="ARBA00022691"/>
    </source>
</evidence>
<organism evidence="5">
    <name type="scientific">marine sediment metagenome</name>
    <dbReference type="NCBI Taxonomy" id="412755"/>
    <lineage>
        <taxon>unclassified sequences</taxon>
        <taxon>metagenomes</taxon>
        <taxon>ecological metagenomes</taxon>
    </lineage>
</organism>
<accession>A0A0F8WPW3</accession>
<feature type="non-terminal residue" evidence="5">
    <location>
        <position position="1"/>
    </location>
</feature>
<dbReference type="EMBL" id="LAZR01063724">
    <property type="protein sequence ID" value="KKK58947.1"/>
    <property type="molecule type" value="Genomic_DNA"/>
</dbReference>
<keyword evidence="1" id="KW-0489">Methyltransferase</keyword>
<protein>
    <recommendedName>
        <fullName evidence="6">DNA (cytosine-5-)-methyltransferase</fullName>
    </recommendedName>
</protein>
<keyword evidence="3" id="KW-0949">S-adenosyl-L-methionine</keyword>
<dbReference type="Gene3D" id="3.40.50.150">
    <property type="entry name" value="Vaccinia Virus protein VP39"/>
    <property type="match status" value="1"/>
</dbReference>
<reference evidence="5" key="1">
    <citation type="journal article" date="2015" name="Nature">
        <title>Complex archaea that bridge the gap between prokaryotes and eukaryotes.</title>
        <authorList>
            <person name="Spang A."/>
            <person name="Saw J.H."/>
            <person name="Jorgensen S.L."/>
            <person name="Zaremba-Niedzwiedzka K."/>
            <person name="Martijn J."/>
            <person name="Lind A.E."/>
            <person name="van Eijk R."/>
            <person name="Schleper C."/>
            <person name="Guy L."/>
            <person name="Ettema T.J."/>
        </authorList>
    </citation>
    <scope>NUCLEOTIDE SEQUENCE</scope>
</reference>